<name>A0A0L7R808_9HYME</name>
<feature type="region of interest" description="Disordered" evidence="4">
    <location>
        <begin position="15"/>
        <end position="58"/>
    </location>
</feature>
<protein>
    <submittedName>
        <fullName evidence="5">Cytochrome c oxidase subunit 6B1</fullName>
    </submittedName>
</protein>
<dbReference type="AlphaFoldDB" id="A0A0L7R808"/>
<keyword evidence="2" id="KW-0496">Mitochondrion</keyword>
<keyword evidence="3" id="KW-1015">Disulfide bond</keyword>
<dbReference type="InterPro" id="IPR003213">
    <property type="entry name" value="Cyt_c_oxidase_su6B"/>
</dbReference>
<dbReference type="InterPro" id="IPR036549">
    <property type="entry name" value="CX6/COA6-like_sf"/>
</dbReference>
<dbReference type="PANTHER" id="PTHR11387">
    <property type="entry name" value="CYTOCHROME C OXIDASE SUBUNIT 6B"/>
    <property type="match status" value="1"/>
</dbReference>
<comment type="subcellular location">
    <subcellularLocation>
        <location evidence="1">Mitochondrion</location>
    </subcellularLocation>
</comment>
<accession>A0A0L7R808</accession>
<dbReference type="GO" id="GO:0045277">
    <property type="term" value="C:respiratory chain complex IV"/>
    <property type="evidence" value="ECO:0007669"/>
    <property type="project" value="InterPro"/>
</dbReference>
<dbReference type="EMBL" id="KQ414638">
    <property type="protein sequence ID" value="KOC66886.1"/>
    <property type="molecule type" value="Genomic_DNA"/>
</dbReference>
<evidence type="ECO:0000256" key="3">
    <source>
        <dbReference type="ARBA" id="ARBA00023157"/>
    </source>
</evidence>
<organism evidence="5 6">
    <name type="scientific">Habropoda laboriosa</name>
    <dbReference type="NCBI Taxonomy" id="597456"/>
    <lineage>
        <taxon>Eukaryota</taxon>
        <taxon>Metazoa</taxon>
        <taxon>Ecdysozoa</taxon>
        <taxon>Arthropoda</taxon>
        <taxon>Hexapoda</taxon>
        <taxon>Insecta</taxon>
        <taxon>Pterygota</taxon>
        <taxon>Neoptera</taxon>
        <taxon>Endopterygota</taxon>
        <taxon>Hymenoptera</taxon>
        <taxon>Apocrita</taxon>
        <taxon>Aculeata</taxon>
        <taxon>Apoidea</taxon>
        <taxon>Anthophila</taxon>
        <taxon>Apidae</taxon>
        <taxon>Habropoda</taxon>
    </lineage>
</organism>
<dbReference type="Proteomes" id="UP000053825">
    <property type="component" value="Unassembled WGS sequence"/>
</dbReference>
<dbReference type="Gene3D" id="1.10.10.140">
    <property type="entry name" value="Cytochrome c oxidase, subunit VIb"/>
    <property type="match status" value="1"/>
</dbReference>
<dbReference type="CDD" id="cd00926">
    <property type="entry name" value="Cyt_c_Oxidase_VIb"/>
    <property type="match status" value="1"/>
</dbReference>
<evidence type="ECO:0000313" key="6">
    <source>
        <dbReference type="Proteomes" id="UP000053825"/>
    </source>
</evidence>
<evidence type="ECO:0000313" key="5">
    <source>
        <dbReference type="EMBL" id="KOC66886.1"/>
    </source>
</evidence>
<dbReference type="STRING" id="597456.A0A0L7R808"/>
<evidence type="ECO:0000256" key="4">
    <source>
        <dbReference type="SAM" id="MobiDB-lite"/>
    </source>
</evidence>
<evidence type="ECO:0000256" key="2">
    <source>
        <dbReference type="ARBA" id="ARBA00023128"/>
    </source>
</evidence>
<evidence type="ECO:0000256" key="1">
    <source>
        <dbReference type="ARBA" id="ARBA00004173"/>
    </source>
</evidence>
<dbReference type="SUPFAM" id="SSF47694">
    <property type="entry name" value="Cytochrome c oxidase subunit h"/>
    <property type="match status" value="1"/>
</dbReference>
<dbReference type="InterPro" id="IPR048280">
    <property type="entry name" value="COX6B-like"/>
</dbReference>
<sequence>MHRIYDAHLTNIENDNTATDERRPKKKITIEVDEDDPCLKQEEKTRTETSMPGDDPRFQQQNQTLRCWVMYTDFYRCKHILGEETSACNWFKQVFTSICPNLWIHHWDNLRAEGKFPWHKGKTQGEFPGDKYGV</sequence>
<dbReference type="Pfam" id="PF02297">
    <property type="entry name" value="COX6B"/>
    <property type="match status" value="1"/>
</dbReference>
<dbReference type="GO" id="GO:0005739">
    <property type="term" value="C:mitochondrion"/>
    <property type="evidence" value="ECO:0007669"/>
    <property type="project" value="UniProtKB-SubCell"/>
</dbReference>
<feature type="compositionally biased region" description="Basic and acidic residues" evidence="4">
    <location>
        <begin position="37"/>
        <end position="47"/>
    </location>
</feature>
<gene>
    <name evidence="5" type="ORF">WH47_11950</name>
</gene>
<keyword evidence="6" id="KW-1185">Reference proteome</keyword>
<reference evidence="5 6" key="1">
    <citation type="submission" date="2015-07" db="EMBL/GenBank/DDBJ databases">
        <title>The genome of Habropoda laboriosa.</title>
        <authorList>
            <person name="Pan H."/>
            <person name="Kapheim K."/>
        </authorList>
    </citation>
    <scope>NUCLEOTIDE SEQUENCE [LARGE SCALE GENOMIC DNA]</scope>
    <source>
        <strain evidence="5">0110345459</strain>
    </source>
</reference>
<proteinExistence type="predicted"/>
<dbReference type="OrthoDB" id="1107506at2759"/>